<dbReference type="CDD" id="cd06710">
    <property type="entry name" value="PDZ_RGS12-like"/>
    <property type="match status" value="1"/>
</dbReference>
<dbReference type="SMART" id="SM00462">
    <property type="entry name" value="PTB"/>
    <property type="match status" value="1"/>
</dbReference>
<dbReference type="InterPro" id="IPR013083">
    <property type="entry name" value="Znf_RING/FYVE/PHD"/>
</dbReference>
<evidence type="ECO:0000313" key="16">
    <source>
        <dbReference type="EMBL" id="KAI2662882.1"/>
    </source>
</evidence>
<dbReference type="InterPro" id="IPR018957">
    <property type="entry name" value="Znf_C3HC4_RING-type"/>
</dbReference>
<dbReference type="SUPFAM" id="SSF117839">
    <property type="entry name" value="WWE domain"/>
    <property type="match status" value="2"/>
</dbReference>
<keyword evidence="7" id="KW-0677">Repeat</keyword>
<dbReference type="Gene3D" id="3.30.40.10">
    <property type="entry name" value="Zinc/RING finger domain, C3HC4 (zinc finger)"/>
    <property type="match status" value="1"/>
</dbReference>
<gene>
    <name evidence="16" type="ORF">H4Q32_001852</name>
</gene>
<dbReference type="EMBL" id="JACTAM010000007">
    <property type="protein sequence ID" value="KAI2662882.1"/>
    <property type="molecule type" value="Genomic_DNA"/>
</dbReference>
<feature type="compositionally biased region" description="Polar residues" evidence="12">
    <location>
        <begin position="842"/>
        <end position="852"/>
    </location>
</feature>
<dbReference type="PROSITE" id="PS50089">
    <property type="entry name" value="ZF_RING_2"/>
    <property type="match status" value="1"/>
</dbReference>
<evidence type="ECO:0000256" key="11">
    <source>
        <dbReference type="PROSITE-ProRule" id="PRU00175"/>
    </source>
</evidence>
<organism evidence="16 17">
    <name type="scientific">Labeo rohita</name>
    <name type="common">Indian major carp</name>
    <name type="synonym">Cyprinus rohita</name>
    <dbReference type="NCBI Taxonomy" id="84645"/>
    <lineage>
        <taxon>Eukaryota</taxon>
        <taxon>Metazoa</taxon>
        <taxon>Chordata</taxon>
        <taxon>Craniata</taxon>
        <taxon>Vertebrata</taxon>
        <taxon>Euteleostomi</taxon>
        <taxon>Actinopterygii</taxon>
        <taxon>Neopterygii</taxon>
        <taxon>Teleostei</taxon>
        <taxon>Ostariophysi</taxon>
        <taxon>Cypriniformes</taxon>
        <taxon>Cyprinidae</taxon>
        <taxon>Labeoninae</taxon>
        <taxon>Labeonini</taxon>
        <taxon>Labeo</taxon>
    </lineage>
</organism>
<proteinExistence type="inferred from homology"/>
<dbReference type="Pfam" id="PF18102">
    <property type="entry name" value="DTC"/>
    <property type="match status" value="1"/>
</dbReference>
<dbReference type="Gene3D" id="2.30.42.10">
    <property type="match status" value="1"/>
</dbReference>
<evidence type="ECO:0000259" key="13">
    <source>
        <dbReference type="PROSITE" id="PS50089"/>
    </source>
</evidence>
<feature type="domain" description="WWE" evidence="15">
    <location>
        <begin position="79"/>
        <end position="155"/>
    </location>
</feature>
<dbReference type="SUPFAM" id="SSF57850">
    <property type="entry name" value="RING/U-box"/>
    <property type="match status" value="1"/>
</dbReference>
<feature type="compositionally biased region" description="Pro residues" evidence="12">
    <location>
        <begin position="305"/>
        <end position="319"/>
    </location>
</feature>
<dbReference type="InterPro" id="IPR004170">
    <property type="entry name" value="WWE_dom"/>
</dbReference>
<dbReference type="Gene3D" id="3.30.720.50">
    <property type="match status" value="2"/>
</dbReference>
<comment type="similarity">
    <text evidence="3">Belongs to the Deltex family.</text>
</comment>
<feature type="compositionally biased region" description="Polar residues" evidence="12">
    <location>
        <begin position="1428"/>
        <end position="1451"/>
    </location>
</feature>
<dbReference type="SUPFAM" id="SSF50729">
    <property type="entry name" value="PH domain-like"/>
    <property type="match status" value="1"/>
</dbReference>
<dbReference type="InterPro" id="IPR039399">
    <property type="entry name" value="Deltex_C_sf"/>
</dbReference>
<keyword evidence="9" id="KW-0862">Zinc</keyword>
<feature type="compositionally biased region" description="Pro residues" evidence="12">
    <location>
        <begin position="238"/>
        <end position="249"/>
    </location>
</feature>
<feature type="region of interest" description="Disordered" evidence="12">
    <location>
        <begin position="1109"/>
        <end position="1148"/>
    </location>
</feature>
<dbReference type="InterPro" id="IPR039398">
    <property type="entry name" value="Deltex_fam"/>
</dbReference>
<dbReference type="SMART" id="SM00678">
    <property type="entry name" value="WWE"/>
    <property type="match status" value="2"/>
</dbReference>
<feature type="domain" description="PDZ" evidence="14">
    <location>
        <begin position="973"/>
        <end position="1050"/>
    </location>
</feature>
<evidence type="ECO:0000256" key="10">
    <source>
        <dbReference type="ARBA" id="ARBA00022976"/>
    </source>
</evidence>
<dbReference type="InterPro" id="IPR039396">
    <property type="entry name" value="Deltex_C"/>
</dbReference>
<dbReference type="InterPro" id="IPR011993">
    <property type="entry name" value="PH-like_dom_sf"/>
</dbReference>
<feature type="compositionally biased region" description="Low complexity" evidence="12">
    <location>
        <begin position="1363"/>
        <end position="1376"/>
    </location>
</feature>
<keyword evidence="6" id="KW-0479">Metal-binding</keyword>
<feature type="region of interest" description="Disordered" evidence="12">
    <location>
        <begin position="299"/>
        <end position="343"/>
    </location>
</feature>
<dbReference type="InterPro" id="IPR001841">
    <property type="entry name" value="Znf_RING"/>
</dbReference>
<evidence type="ECO:0000256" key="12">
    <source>
        <dbReference type="SAM" id="MobiDB-lite"/>
    </source>
</evidence>
<evidence type="ECO:0000256" key="7">
    <source>
        <dbReference type="ARBA" id="ARBA00022737"/>
    </source>
</evidence>
<dbReference type="SMART" id="SM00184">
    <property type="entry name" value="RING"/>
    <property type="match status" value="1"/>
</dbReference>
<dbReference type="PANTHER" id="PTHR12622">
    <property type="entry name" value="DELTEX-RELATED"/>
    <property type="match status" value="1"/>
</dbReference>
<dbReference type="Pfam" id="PF00097">
    <property type="entry name" value="zf-C3HC4"/>
    <property type="match status" value="1"/>
</dbReference>
<keyword evidence="10" id="KW-0914">Notch signaling pathway</keyword>
<dbReference type="SUPFAM" id="SSF50156">
    <property type="entry name" value="PDZ domain-like"/>
    <property type="match status" value="1"/>
</dbReference>
<feature type="region of interest" description="Disordered" evidence="12">
    <location>
        <begin position="1427"/>
        <end position="1472"/>
    </location>
</feature>
<dbReference type="InterPro" id="IPR006020">
    <property type="entry name" value="PTB/PI_dom"/>
</dbReference>
<dbReference type="InterPro" id="IPR036034">
    <property type="entry name" value="PDZ_sf"/>
</dbReference>
<feature type="region of interest" description="Disordered" evidence="12">
    <location>
        <begin position="1355"/>
        <end position="1389"/>
    </location>
</feature>
<evidence type="ECO:0000259" key="14">
    <source>
        <dbReference type="PROSITE" id="PS50106"/>
    </source>
</evidence>
<dbReference type="Gene3D" id="3.30.390.130">
    <property type="match status" value="1"/>
</dbReference>
<name>A0ABQ8MJ34_LABRO</name>
<reference evidence="16 17" key="1">
    <citation type="submission" date="2022-01" db="EMBL/GenBank/DDBJ databases">
        <title>A high-quality chromosome-level genome assembly of rohu carp, Labeo rohita.</title>
        <authorList>
            <person name="Arick M.A. II"/>
            <person name="Hsu C.-Y."/>
            <person name="Magbanua Z."/>
            <person name="Pechanova O."/>
            <person name="Grover C."/>
            <person name="Miller E."/>
            <person name="Thrash A."/>
            <person name="Ezzel L."/>
            <person name="Alam S."/>
            <person name="Benzie J."/>
            <person name="Hamilton M."/>
            <person name="Karsi A."/>
            <person name="Lawrence M.L."/>
            <person name="Peterson D.G."/>
        </authorList>
    </citation>
    <scope>NUCLEOTIDE SEQUENCE [LARGE SCALE GENOMIC DNA]</scope>
    <source>
        <strain evidence="17">BAU-BD-2019</strain>
        <tissue evidence="16">Blood</tissue>
    </source>
</reference>
<accession>A0ABQ8MJ34</accession>
<dbReference type="CDD" id="cd13162">
    <property type="entry name" value="PTB_RGS12"/>
    <property type="match status" value="1"/>
</dbReference>
<dbReference type="Pfam" id="PF00595">
    <property type="entry name" value="PDZ"/>
    <property type="match status" value="1"/>
</dbReference>
<keyword evidence="17" id="KW-1185">Reference proteome</keyword>
<evidence type="ECO:0000256" key="6">
    <source>
        <dbReference type="ARBA" id="ARBA00022723"/>
    </source>
</evidence>
<dbReference type="CDD" id="cd09633">
    <property type="entry name" value="Deltex_C"/>
    <property type="match status" value="1"/>
</dbReference>
<evidence type="ECO:0000259" key="15">
    <source>
        <dbReference type="PROSITE" id="PS50918"/>
    </source>
</evidence>
<evidence type="ECO:0000256" key="3">
    <source>
        <dbReference type="ARBA" id="ARBA00009413"/>
    </source>
</evidence>
<dbReference type="InterPro" id="IPR001478">
    <property type="entry name" value="PDZ"/>
</dbReference>
<dbReference type="Gene3D" id="2.30.29.30">
    <property type="entry name" value="Pleckstrin-homology domain (PH domain)/Phosphotyrosine-binding domain (PTB)"/>
    <property type="match status" value="1"/>
</dbReference>
<dbReference type="PROSITE" id="PS50106">
    <property type="entry name" value="PDZ"/>
    <property type="match status" value="1"/>
</dbReference>
<dbReference type="InterPro" id="IPR018123">
    <property type="entry name" value="WWE-dom_subgr"/>
</dbReference>
<evidence type="ECO:0000256" key="5">
    <source>
        <dbReference type="ARBA" id="ARBA00022679"/>
    </source>
</evidence>
<dbReference type="EC" id="2.3.2.27" evidence="4"/>
<comment type="catalytic activity">
    <reaction evidence="1">
        <text>S-ubiquitinyl-[E2 ubiquitin-conjugating enzyme]-L-cysteine + [acceptor protein]-L-lysine = [E2 ubiquitin-conjugating enzyme]-L-cysteine + N(6)-ubiquitinyl-[acceptor protein]-L-lysine.</text>
        <dbReference type="EC" id="2.3.2.27"/>
    </reaction>
</comment>
<dbReference type="InterPro" id="IPR037197">
    <property type="entry name" value="WWE_dom_sf"/>
</dbReference>
<sequence length="1585" mass="174160">MLLASAVVVWEWLNEHGRWRPYSPAVSHHIEAVIRSDPRGAGSVVLGQVDSRLSPYIIDLQSMHQFRQDTGTLRPVRRSFYDPRSAPGQGWVWEWENDSGSWTPYDTEVSIAIQAARDRQQPWLDLTPLGFCYLIDLQSMTQINGQTQRRRRIQRRSDLAYPLVSGPLPKPHAWSSAGSGGLLGVGVSGVSGGNGSAYPSGALPASAITSLGQPCSCQQCMLVLGVKTPSMAQTLGRKPPPLPKPPSPKAPSRGHSYSLTLPHPPSLSRVLSPHRNSTSGASGGFGHSLSLLGSATAALSISSNRPPPPAVPPPPPPSTTPHTTSAPNPTAPAPSNTLISTATTCAPTPSARVLGPVSTASAACAAPVPPRSSLAGLSRPALQRIAMAQSRALIASGVPTVPVKNLNGSSPVHPALAGITGILMSAAGLPVCLTRPPKLVLHPPTCQQERHQTCRTSEEVVRRYLQKVRNPPEEDCTICMESLCGPSGYKGPGVGGISRAESVGRLSQCGHQYHLQCLVAMYNNGNKDGSLQCPTCKTIYGVKTGNQPPGKMEYHVIPHSLPGHPDCKTIRIIYNIPPGIQGPEHPNPGKPFTARGFPRHCYLPDSEKGRLVLKLLLVAWDRRLIFSVGTSSTTGETDTVIWNEVHHKTEFGSNLTGHGYPDSGHLDNVLEELRAQGITEEDYTVPGSNEKHRRARNWTDSEMKALVYIWEEYVTELKKAKRNAKIYETMAKQLYELTGEQRHREEIKMKITNMTFQFRQLKYTANGSSATPDWPYYKSIERILSKVPDQGHLSPPNLSTSGPSTSQIETSVPQSAPPSGFLPEYTGSSEEREINDEEEGLTENSESSFETRSQPHKRRRLSHVSLRRKKLRVLDAMLQEQRRISRAVEEACHEVRRVMHQQNFLQVQSLQLQERMMNLLEKMIPAPSASSWPNQPVSKGLGTPTTDTKMRVLKPAESTIMHLDRPTSPAVRRVEMERGRAGYGFTIAGQAPCVLRGIIKGSPAYSVGLRPGDRILRVNDTDVSEASHEVVVKLIGTSSRSLCLLVTSGERTPMASCSSDEELGCQNRSKLPWLNPGKNDPFLNSRDLSEPMLQSVGSFDTVFEISDQGTMTAHQEKQKKQRPLSEPDMSYWQQRKSKSHAGSLLQDDTSRVVSEDSVFSDLQSQNDFVSDSSILNVAMIVGYINSMELELLPSQSEEEALQAIRECISRIGIEQKTHSLVMMRVKCNSVQLCDDQDVVLASYPAENLALCVICTEDSRFFGLVSVDSIKHIDAGMQTSTLKTLCHVFFIDPELYEHKEHQSIIRHFGISCTPDPDTQGCLEFPQTPHSVSHFVSVLYTDMGDYIEKLRLKLDSENPEENARNNGSGSDSGIGNASPEDKDSLIGNWSFTSPNIPNPPPYYSQHRSSVLLKTECRCLLSEPLTGAAQPVNQSARADSSAFTPVPLSIQSNLPPKPRDSQRRPSIGLKARWQKSRPNSIECLVERDSDGPKSSILPPAMEQIPTLRYKPLEDFKHPQRLNFTPQLELTSKLFSSGAKHKDGENKGSLFWALTRGRSSVRRPSGPAKRLSLAHSLNDLEGQSDYIML</sequence>
<feature type="domain" description="RING-type" evidence="13">
    <location>
        <begin position="476"/>
        <end position="537"/>
    </location>
</feature>
<comment type="caution">
    <text evidence="16">The sequence shown here is derived from an EMBL/GenBank/DDBJ whole genome shotgun (WGS) entry which is preliminary data.</text>
</comment>
<comment type="pathway">
    <text evidence="2">Protein modification; protein ubiquitination.</text>
</comment>
<protein>
    <recommendedName>
        <fullName evidence="4">RING-type E3 ubiquitin transferase</fullName>
        <ecNumber evidence="4">2.3.2.27</ecNumber>
    </recommendedName>
</protein>
<feature type="domain" description="WWE" evidence="15">
    <location>
        <begin position="1"/>
        <end position="78"/>
    </location>
</feature>
<dbReference type="SMART" id="SM00228">
    <property type="entry name" value="PDZ"/>
    <property type="match status" value="1"/>
</dbReference>
<keyword evidence="8 11" id="KW-0863">Zinc-finger</keyword>
<dbReference type="Pfam" id="PF02825">
    <property type="entry name" value="WWE"/>
    <property type="match status" value="2"/>
</dbReference>
<dbReference type="InterPro" id="IPR044822">
    <property type="entry name" value="Myb_DNA-bind_4"/>
</dbReference>
<evidence type="ECO:0000313" key="17">
    <source>
        <dbReference type="Proteomes" id="UP000830375"/>
    </source>
</evidence>
<evidence type="ECO:0000256" key="8">
    <source>
        <dbReference type="ARBA" id="ARBA00022771"/>
    </source>
</evidence>
<dbReference type="Pfam" id="PF13837">
    <property type="entry name" value="Myb_DNA-bind_4"/>
    <property type="match status" value="1"/>
</dbReference>
<keyword evidence="5" id="KW-0808">Transferase</keyword>
<evidence type="ECO:0000256" key="1">
    <source>
        <dbReference type="ARBA" id="ARBA00000900"/>
    </source>
</evidence>
<feature type="compositionally biased region" description="Polar residues" evidence="12">
    <location>
        <begin position="796"/>
        <end position="814"/>
    </location>
</feature>
<evidence type="ECO:0000256" key="2">
    <source>
        <dbReference type="ARBA" id="ARBA00004906"/>
    </source>
</evidence>
<feature type="compositionally biased region" description="Low complexity" evidence="12">
    <location>
        <begin position="320"/>
        <end position="343"/>
    </location>
</feature>
<evidence type="ECO:0000256" key="4">
    <source>
        <dbReference type="ARBA" id="ARBA00012483"/>
    </source>
</evidence>
<dbReference type="Proteomes" id="UP000830375">
    <property type="component" value="Unassembled WGS sequence"/>
</dbReference>
<feature type="region of interest" description="Disordered" evidence="12">
    <location>
        <begin position="788"/>
        <end position="863"/>
    </location>
</feature>
<evidence type="ECO:0000256" key="9">
    <source>
        <dbReference type="ARBA" id="ARBA00022833"/>
    </source>
</evidence>
<feature type="compositionally biased region" description="Basic residues" evidence="12">
    <location>
        <begin position="854"/>
        <end position="863"/>
    </location>
</feature>
<dbReference type="CDD" id="cd16671">
    <property type="entry name" value="RING-H2_DTX1_4"/>
    <property type="match status" value="1"/>
</dbReference>
<dbReference type="PROSITE" id="PS50918">
    <property type="entry name" value="WWE"/>
    <property type="match status" value="2"/>
</dbReference>
<dbReference type="Gene3D" id="1.10.10.60">
    <property type="entry name" value="Homeodomain-like"/>
    <property type="match status" value="1"/>
</dbReference>
<feature type="region of interest" description="Disordered" evidence="12">
    <location>
        <begin position="232"/>
        <end position="285"/>
    </location>
</feature>